<evidence type="ECO:0000313" key="2">
    <source>
        <dbReference type="EMBL" id="QWT49155.1"/>
    </source>
</evidence>
<organism evidence="2 3">
    <name type="scientific">Azospira inquinata</name>
    <dbReference type="NCBI Taxonomy" id="2785627"/>
    <lineage>
        <taxon>Bacteria</taxon>
        <taxon>Pseudomonadati</taxon>
        <taxon>Pseudomonadota</taxon>
        <taxon>Betaproteobacteria</taxon>
        <taxon>Rhodocyclales</taxon>
        <taxon>Rhodocyclaceae</taxon>
        <taxon>Azospira</taxon>
    </lineage>
</organism>
<keyword evidence="1" id="KW-1133">Transmembrane helix</keyword>
<dbReference type="RefSeq" id="WP_216127939.1">
    <property type="nucleotide sequence ID" value="NZ_CP064782.1"/>
</dbReference>
<name>A0A975XUV3_9RHOO</name>
<sequence length="139" mass="14063">MGLRRRSLPVPPSLPALVGTLVLSLALALGLRYGLLESETWAGRCGAPEGPWGLCALRDGVPLLFSHHGLGGTALVGGALGFFFRRRLPAWIGLVAGCAGLVLYDFEGAAVGGLLALLALAAPRPELTPGADPGADGAG</sequence>
<dbReference type="Proteomes" id="UP000683428">
    <property type="component" value="Chromosome"/>
</dbReference>
<keyword evidence="1" id="KW-0472">Membrane</keyword>
<keyword evidence="1" id="KW-0812">Transmembrane</keyword>
<dbReference type="KEGG" id="aiq:Azoinq_00600"/>
<gene>
    <name evidence="2" type="ORF">Azoinq_00600</name>
</gene>
<keyword evidence="3" id="KW-1185">Reference proteome</keyword>
<evidence type="ECO:0000313" key="3">
    <source>
        <dbReference type="Proteomes" id="UP000683428"/>
    </source>
</evidence>
<evidence type="ECO:0000256" key="1">
    <source>
        <dbReference type="SAM" id="Phobius"/>
    </source>
</evidence>
<dbReference type="AlphaFoldDB" id="A0A975XUV3"/>
<feature type="transmembrane region" description="Helical" evidence="1">
    <location>
        <begin position="91"/>
        <end position="120"/>
    </location>
</feature>
<proteinExistence type="predicted"/>
<feature type="transmembrane region" description="Helical" evidence="1">
    <location>
        <begin position="64"/>
        <end position="84"/>
    </location>
</feature>
<accession>A0A975XUV3</accession>
<protein>
    <submittedName>
        <fullName evidence="2">Uncharacterized protein</fullName>
    </submittedName>
</protein>
<dbReference type="EMBL" id="CP064782">
    <property type="protein sequence ID" value="QWT49155.1"/>
    <property type="molecule type" value="Genomic_DNA"/>
</dbReference>
<reference evidence="2" key="1">
    <citation type="submission" date="2020-11" db="EMBL/GenBank/DDBJ databases">
        <title>Azospira inquinata sp. nov.</title>
        <authorList>
            <person name="Moe W.M."/>
            <person name="Mikes M.C."/>
        </authorList>
    </citation>
    <scope>NUCLEOTIDE SEQUENCE</scope>
    <source>
        <strain evidence="2">Azo-3</strain>
    </source>
</reference>